<dbReference type="PRINTS" id="PR00508">
    <property type="entry name" value="S21N4MTFRASE"/>
</dbReference>
<evidence type="ECO:0000313" key="5">
    <source>
        <dbReference type="EMBL" id="KKL74262.1"/>
    </source>
</evidence>
<dbReference type="AlphaFoldDB" id="A0A0F9HGP3"/>
<protein>
    <recommendedName>
        <fullName evidence="4">DNA methylase N-4/N-6 domain-containing protein</fullName>
    </recommendedName>
</protein>
<proteinExistence type="inferred from homology"/>
<feature type="domain" description="DNA methylase N-4/N-6" evidence="4">
    <location>
        <begin position="37"/>
        <end position="309"/>
    </location>
</feature>
<dbReference type="GO" id="GO:0008170">
    <property type="term" value="F:N-methyltransferase activity"/>
    <property type="evidence" value="ECO:0007669"/>
    <property type="project" value="InterPro"/>
</dbReference>
<dbReference type="InterPro" id="IPR001091">
    <property type="entry name" value="RM_Methyltransferase"/>
</dbReference>
<evidence type="ECO:0000259" key="4">
    <source>
        <dbReference type="Pfam" id="PF01555"/>
    </source>
</evidence>
<dbReference type="InterPro" id="IPR002941">
    <property type="entry name" value="DNA_methylase_N4/N6"/>
</dbReference>
<dbReference type="InterPro" id="IPR002052">
    <property type="entry name" value="DNA_methylase_N6_adenine_CS"/>
</dbReference>
<evidence type="ECO:0000256" key="1">
    <source>
        <dbReference type="ARBA" id="ARBA00006594"/>
    </source>
</evidence>
<gene>
    <name evidence="5" type="ORF">LCGC14_2066640</name>
</gene>
<keyword evidence="3" id="KW-0808">Transferase</keyword>
<name>A0A0F9HGP3_9ZZZZ</name>
<dbReference type="SUPFAM" id="SSF53335">
    <property type="entry name" value="S-adenosyl-L-methionine-dependent methyltransferases"/>
    <property type="match status" value="1"/>
</dbReference>
<dbReference type="GO" id="GO:0032259">
    <property type="term" value="P:methylation"/>
    <property type="evidence" value="ECO:0007669"/>
    <property type="project" value="UniProtKB-KW"/>
</dbReference>
<dbReference type="GO" id="GO:0003677">
    <property type="term" value="F:DNA binding"/>
    <property type="evidence" value="ECO:0007669"/>
    <property type="project" value="InterPro"/>
</dbReference>
<accession>A0A0F9HGP3</accession>
<dbReference type="PANTHER" id="PTHR13370:SF3">
    <property type="entry name" value="TRNA (GUANINE(10)-N2)-METHYLTRANSFERASE HOMOLOG"/>
    <property type="match status" value="1"/>
</dbReference>
<organism evidence="5">
    <name type="scientific">marine sediment metagenome</name>
    <dbReference type="NCBI Taxonomy" id="412755"/>
    <lineage>
        <taxon>unclassified sequences</taxon>
        <taxon>metagenomes</taxon>
        <taxon>ecological metagenomes</taxon>
    </lineage>
</organism>
<dbReference type="InterPro" id="IPR029063">
    <property type="entry name" value="SAM-dependent_MTases_sf"/>
</dbReference>
<dbReference type="GO" id="GO:0005737">
    <property type="term" value="C:cytoplasm"/>
    <property type="evidence" value="ECO:0007669"/>
    <property type="project" value="TreeGrafter"/>
</dbReference>
<dbReference type="PANTHER" id="PTHR13370">
    <property type="entry name" value="RNA METHYLASE-RELATED"/>
    <property type="match status" value="1"/>
</dbReference>
<evidence type="ECO:0000256" key="2">
    <source>
        <dbReference type="ARBA" id="ARBA00022603"/>
    </source>
</evidence>
<evidence type="ECO:0000256" key="3">
    <source>
        <dbReference type="ARBA" id="ARBA00022679"/>
    </source>
</evidence>
<reference evidence="5" key="1">
    <citation type="journal article" date="2015" name="Nature">
        <title>Complex archaea that bridge the gap between prokaryotes and eukaryotes.</title>
        <authorList>
            <person name="Spang A."/>
            <person name="Saw J.H."/>
            <person name="Jorgensen S.L."/>
            <person name="Zaremba-Niedzwiedzka K."/>
            <person name="Martijn J."/>
            <person name="Lind A.E."/>
            <person name="van Eijk R."/>
            <person name="Schleper C."/>
            <person name="Guy L."/>
            <person name="Ettema T.J."/>
        </authorList>
    </citation>
    <scope>NUCLEOTIDE SEQUENCE</scope>
</reference>
<comment type="similarity">
    <text evidence="1">Belongs to the N(4)/N(6)-methyltransferase family.</text>
</comment>
<dbReference type="Gene3D" id="3.40.50.150">
    <property type="entry name" value="Vaccinia Virus protein VP39"/>
    <property type="match status" value="1"/>
</dbReference>
<dbReference type="Pfam" id="PF01555">
    <property type="entry name" value="N6_N4_Mtase"/>
    <property type="match status" value="1"/>
</dbReference>
<sequence length="459" mass="54112">MTEKLNIKYKFKPNTIYCGDNEIVLPQFVKQYPDGVVDLIYIDPPFFSGKNYEIIWKDGYELLAYEDRWKGGIKHYIEWMRPKIEFMKRVLRSTGSFYLHCDYRASHHLRMLCDIIFGPNNFVNEIIWHYYRWTGVTKHFQKMHDTIFLYRKSKKSIFNIQYQPYRNPKNNIRGFVNGKMVYNTNKVKGVFQLIIYNRDEWEKIKDISKHKKIRQKCNKVVYVDSSKGIAMHDVWDDINYIGSTAKERKGYRTQKPEKLLERIIKTSSNEGDIVADFFVGGGTTCVMAEKLNRKWIGIDVSPLACDMTMERLHKKKMKVIGMKYTIEELKKMKPLDFQYWIVQRIGGIPISRSEEQGTKGQLKKSIDGLMEDTNYGRNIPIEVKQRENIGERDIAIFKDRIELKEKNAGYIIAFSFGRGAIERIANVKQKNKIEIVPINVDELFKNEPSKYKKTVDGLF</sequence>
<dbReference type="EMBL" id="LAZR01024712">
    <property type="protein sequence ID" value="KKL74262.1"/>
    <property type="molecule type" value="Genomic_DNA"/>
</dbReference>
<dbReference type="PROSITE" id="PS00092">
    <property type="entry name" value="N6_MTASE"/>
    <property type="match status" value="1"/>
</dbReference>
<keyword evidence="2" id="KW-0489">Methyltransferase</keyword>
<comment type="caution">
    <text evidence="5">The sequence shown here is derived from an EMBL/GenBank/DDBJ whole genome shotgun (WGS) entry which is preliminary data.</text>
</comment>